<dbReference type="AlphaFoldDB" id="A0A8J6LF50"/>
<evidence type="ECO:0000256" key="1">
    <source>
        <dbReference type="SAM" id="Coils"/>
    </source>
</evidence>
<reference evidence="2" key="2">
    <citation type="submission" date="2021-08" db="EMBL/GenBank/DDBJ databases">
        <authorList>
            <person name="Eriksson T."/>
        </authorList>
    </citation>
    <scope>NUCLEOTIDE SEQUENCE</scope>
    <source>
        <strain evidence="2">Stoneville</strain>
        <tissue evidence="2">Whole head</tissue>
    </source>
</reference>
<accession>A0A8J6LF50</accession>
<evidence type="ECO:0000313" key="3">
    <source>
        <dbReference type="Proteomes" id="UP000719412"/>
    </source>
</evidence>
<proteinExistence type="predicted"/>
<dbReference type="Proteomes" id="UP000719412">
    <property type="component" value="Unassembled WGS sequence"/>
</dbReference>
<evidence type="ECO:0000313" key="2">
    <source>
        <dbReference type="EMBL" id="KAH0817672.1"/>
    </source>
</evidence>
<keyword evidence="3" id="KW-1185">Reference proteome</keyword>
<reference evidence="2" key="1">
    <citation type="journal article" date="2020" name="J Insects Food Feed">
        <title>The yellow mealworm (Tenebrio molitor) genome: a resource for the emerging insects as food and feed industry.</title>
        <authorList>
            <person name="Eriksson T."/>
            <person name="Andere A."/>
            <person name="Kelstrup H."/>
            <person name="Emery V."/>
            <person name="Picard C."/>
        </authorList>
    </citation>
    <scope>NUCLEOTIDE SEQUENCE</scope>
    <source>
        <strain evidence="2">Stoneville</strain>
        <tissue evidence="2">Whole head</tissue>
    </source>
</reference>
<comment type="caution">
    <text evidence="2">The sequence shown here is derived from an EMBL/GenBank/DDBJ whole genome shotgun (WGS) entry which is preliminary data.</text>
</comment>
<organism evidence="2 3">
    <name type="scientific">Tenebrio molitor</name>
    <name type="common">Yellow mealworm beetle</name>
    <dbReference type="NCBI Taxonomy" id="7067"/>
    <lineage>
        <taxon>Eukaryota</taxon>
        <taxon>Metazoa</taxon>
        <taxon>Ecdysozoa</taxon>
        <taxon>Arthropoda</taxon>
        <taxon>Hexapoda</taxon>
        <taxon>Insecta</taxon>
        <taxon>Pterygota</taxon>
        <taxon>Neoptera</taxon>
        <taxon>Endopterygota</taxon>
        <taxon>Coleoptera</taxon>
        <taxon>Polyphaga</taxon>
        <taxon>Cucujiformia</taxon>
        <taxon>Tenebrionidae</taxon>
        <taxon>Tenebrio</taxon>
    </lineage>
</organism>
<dbReference type="InterPro" id="IPR039341">
    <property type="entry name" value="CFAP99"/>
</dbReference>
<keyword evidence="1" id="KW-0175">Coiled coil</keyword>
<gene>
    <name evidence="2" type="ORF">GEV33_005118</name>
</gene>
<dbReference type="EMBL" id="JABDTM020019024">
    <property type="protein sequence ID" value="KAH0817672.1"/>
    <property type="molecule type" value="Genomic_DNA"/>
</dbReference>
<feature type="coiled-coil region" evidence="1">
    <location>
        <begin position="490"/>
        <end position="521"/>
    </location>
</feature>
<protein>
    <recommendedName>
        <fullName evidence="4">Cilia- and flagella-associated protein 99-like</fullName>
    </recommendedName>
</protein>
<feature type="coiled-coil region" evidence="1">
    <location>
        <begin position="373"/>
        <end position="440"/>
    </location>
</feature>
<sequence>MIVTTSMFKMNTKAYNNILKLFHEYYQSANVTGNEFIEEKLSSAESCPLNDDEIEKFVLIVTHKNFLEAIKNNFVAHHNLRNYNDVRLIMVIFLVLFASDQADPQQLFEVFKDIKCAFKRKILQYFWHEDNLIQTALTGCKFFEDEYVLNYIINPILNKIEILKKVDEYLYKEKILKRAPKPPTVPDHMRITQRRKAPPVVPLNTPIEIATFQATEIPKSLYRVDNIDKVLASEFEKNKLRAQKLLAQAKALDKHYCKPKEPVVPETVPPPQFKAKKAPRVKKNVEIKGNIAAVLREANLCIKEQEKEIKDIEAILEGGSTLEKYRELEENVRRFEQQKFIEDVERKHLEGLLTFEEAILAKKRLLECNKERFKEFMEEREEFLKKIEDWRENEQEKMRMLVKKGQEIERNAKESELKLKEEKKNQVLQLKDERKKLLKEAFEKEQIELAKKVKLIEEIKTLHQLKSLHQGKEFDPTECPNLGLLCQMSIADLQKKLSEVKIKMEQQLEQKRKCIQKYKERQRQMIENVKNFITQTRMSKPKRTSVPIRTAKLAQSPDLDKLRGQLEHARQQRKSNVEVDRKMCRALNKYQF</sequence>
<name>A0A8J6LF50_TENMO</name>
<dbReference type="PANTHER" id="PTHR34649:SF1">
    <property type="entry name" value="CILIA- AND FLAGELLA-ASSOCIATED PROTEIN 99"/>
    <property type="match status" value="1"/>
</dbReference>
<dbReference type="PANTHER" id="PTHR34649">
    <property type="entry name" value="CILIA- AND FLAGELLA-ASSOCIATED PROTEIN 99"/>
    <property type="match status" value="1"/>
</dbReference>
<evidence type="ECO:0008006" key="4">
    <source>
        <dbReference type="Google" id="ProtNLM"/>
    </source>
</evidence>